<evidence type="ECO:0000313" key="3">
    <source>
        <dbReference type="Proteomes" id="UP001626550"/>
    </source>
</evidence>
<organism evidence="2 3">
    <name type="scientific">Cichlidogyrus casuarinus</name>
    <dbReference type="NCBI Taxonomy" id="1844966"/>
    <lineage>
        <taxon>Eukaryota</taxon>
        <taxon>Metazoa</taxon>
        <taxon>Spiralia</taxon>
        <taxon>Lophotrochozoa</taxon>
        <taxon>Platyhelminthes</taxon>
        <taxon>Monogenea</taxon>
        <taxon>Monopisthocotylea</taxon>
        <taxon>Dactylogyridea</taxon>
        <taxon>Ancyrocephalidae</taxon>
        <taxon>Cichlidogyrus</taxon>
    </lineage>
</organism>
<keyword evidence="3" id="KW-1185">Reference proteome</keyword>
<sequence>MNLQKGVLESQIKNLWLETFAMLFGHVLSVGSNVFGRRYLPELQTQLVSMCTEEIRLSGASTGPTNAGMQATDVLLRLALNSRTQFLQSGHFNSLLTVIQESPAKSNFRVLRKVYTALCAVAVPFRYRVTSRLFEALQLHMRRMLLLYEESGLKPSGLLVSSLLIEWLARTKISSHADSTQPKKRVRSAQPFRASQPVLNPSQQRKASQLPNLTQSADQDLTSLLGNYGSGNETSTSLNASRFSLHGMPGTSLASDPSQVDDVMRDVIAADTEVLSFADHGLGPVKSSKPQRPIREIVGLVENAISFRTSTKYSLHQQQLLAFWLRMLADVLERTHQWALENRQNELQFSEANLLIRWCHARIEQEFEKQFIVTIEDQSSQQLQLGLHDSTHCPVAISFGATSPENCFSTSTLPQILRILSVGEMARTGNLFAINAMLGCPLLLIKDLDALDPKELLALINWLRGLVNVFSRQLVHTGLFFSTVPKSTDDPLKRNLLMMMRVCLIGRLNSLAHCMQLLRAQLHLNAATSLEENRTSGIKTQNSILLPTTLADPLLTGLQQTRLNGSFLELLLWKMPSSGVAKKRKLVRFTFLLSW</sequence>
<dbReference type="Proteomes" id="UP001626550">
    <property type="component" value="Unassembled WGS sequence"/>
</dbReference>
<proteinExistence type="predicted"/>
<dbReference type="EMBL" id="JBJKFK010000405">
    <property type="protein sequence ID" value="KAL3317282.1"/>
    <property type="molecule type" value="Genomic_DNA"/>
</dbReference>
<dbReference type="AlphaFoldDB" id="A0ABD2QCK9"/>
<protein>
    <submittedName>
        <fullName evidence="2">Uncharacterized protein</fullName>
    </submittedName>
</protein>
<feature type="region of interest" description="Disordered" evidence="1">
    <location>
        <begin position="178"/>
        <end position="212"/>
    </location>
</feature>
<comment type="caution">
    <text evidence="2">The sequence shown here is derived from an EMBL/GenBank/DDBJ whole genome shotgun (WGS) entry which is preliminary data.</text>
</comment>
<gene>
    <name evidence="2" type="ORF">Ciccas_004065</name>
</gene>
<evidence type="ECO:0000256" key="1">
    <source>
        <dbReference type="SAM" id="MobiDB-lite"/>
    </source>
</evidence>
<accession>A0ABD2QCK9</accession>
<evidence type="ECO:0000313" key="2">
    <source>
        <dbReference type="EMBL" id="KAL3317282.1"/>
    </source>
</evidence>
<feature type="compositionally biased region" description="Polar residues" evidence="1">
    <location>
        <begin position="197"/>
        <end position="212"/>
    </location>
</feature>
<reference evidence="2 3" key="1">
    <citation type="submission" date="2024-11" db="EMBL/GenBank/DDBJ databases">
        <title>Adaptive evolution of stress response genes in parasites aligns with host niche diversity.</title>
        <authorList>
            <person name="Hahn C."/>
            <person name="Resl P."/>
        </authorList>
    </citation>
    <scope>NUCLEOTIDE SEQUENCE [LARGE SCALE GENOMIC DNA]</scope>
    <source>
        <strain evidence="2">EGGRZ-B1_66</strain>
        <tissue evidence="2">Body</tissue>
    </source>
</reference>
<name>A0ABD2QCK9_9PLAT</name>